<keyword evidence="3" id="KW-0645">Protease</keyword>
<dbReference type="eggNOG" id="COG1506">
    <property type="taxonomic scope" value="Bacteria"/>
</dbReference>
<evidence type="ECO:0000313" key="4">
    <source>
        <dbReference type="Proteomes" id="UP000028700"/>
    </source>
</evidence>
<dbReference type="SUPFAM" id="SSF69304">
    <property type="entry name" value="Tricorn protease N-terminal domain"/>
    <property type="match status" value="1"/>
</dbReference>
<protein>
    <submittedName>
        <fullName evidence="3">Dipeptidyl aminopeptidase/acylaminoacyl-peptidase</fullName>
    </submittedName>
</protein>
<dbReference type="Pfam" id="PF00326">
    <property type="entry name" value="Peptidase_S9"/>
    <property type="match status" value="1"/>
</dbReference>
<organism evidence="3 4">
    <name type="scientific">Secundilactobacillus oryzae JCM 18671</name>
    <dbReference type="NCBI Taxonomy" id="1291743"/>
    <lineage>
        <taxon>Bacteria</taxon>
        <taxon>Bacillati</taxon>
        <taxon>Bacillota</taxon>
        <taxon>Bacilli</taxon>
        <taxon>Lactobacillales</taxon>
        <taxon>Lactobacillaceae</taxon>
        <taxon>Secundilactobacillus</taxon>
    </lineage>
</organism>
<dbReference type="AlphaFoldDB" id="A0A081BGX9"/>
<dbReference type="PANTHER" id="PTHR42776">
    <property type="entry name" value="SERINE PEPTIDASE S9 FAMILY MEMBER"/>
    <property type="match status" value="1"/>
</dbReference>
<accession>A0A081BGX9</accession>
<dbReference type="GO" id="GO:0004177">
    <property type="term" value="F:aminopeptidase activity"/>
    <property type="evidence" value="ECO:0007669"/>
    <property type="project" value="UniProtKB-KW"/>
</dbReference>
<feature type="domain" description="Peptidase S9 prolyl oligopeptidase catalytic" evidence="2">
    <location>
        <begin position="439"/>
        <end position="646"/>
    </location>
</feature>
<reference evidence="3" key="1">
    <citation type="journal article" date="2014" name="Genome Announc.">
        <title>Draft Genome Sequence of Lactobacillus oryzae Strain SG293T.</title>
        <authorList>
            <person name="Tanizawa Y."/>
            <person name="Fujisawa T."/>
            <person name="Mochizuki T."/>
            <person name="Kaminuma E."/>
            <person name="Nakamura Y."/>
            <person name="Tohno M."/>
        </authorList>
    </citation>
    <scope>NUCLEOTIDE SEQUENCE [LARGE SCALE GENOMIC DNA]</scope>
    <source>
        <strain evidence="3">SG293</strain>
    </source>
</reference>
<comment type="caution">
    <text evidence="3">The sequence shown here is derived from an EMBL/GenBank/DDBJ whole genome shotgun (WGS) entry which is preliminary data.</text>
</comment>
<name>A0A081BGX9_9LACO</name>
<sequence length="646" mass="73317">MPNRLTETDLYRMKSLTQPIAHDNQYFATQTTVDEASNDYRGSLLGFTNTGELIGHFDNDNYSAKSAVAGATYLFFLSKKSAEDTYQVYQVPYDGGTAIQISKLAQSVDTLRVVPGTDTVFFSSRQTDEKPVAPYEKVPKVRRVQRLYYKKDNFGFLPTDGTYRLYSYTANDKTPTSVFESHDPFALRDIAADGHHVVFTMANNPDNDLDFGEGVYLSDTQTDTLTNLTDARPTWTFINAKFSPNSDKLLLIGHTDEFDVNTHNYVYGITLATGEFTDYTSELDEEAHEALFSDFPQNLDAEDAFWVTNEQFVFRTSWQGHSRFYLNQNGQNQRFFDEHARITNWAVANNQQLIVTYSTPTVPVKLATLAFDSTLTDLYNPNATFDASHEYVEPETFWYNASDGTEIEGWLYPPLAPTEKNPIVIDIHGGPHQAWTENFFFDIQLYANNGFGMLLLNPRGSKTYGQSFCQAVVGHYCEQDYTDLIEGLDHVLTTHPEYDANRQYCIGASYGGLMTTWAVGHTDRFAGAVAQKPVTDWISLAGTSDIGYYFIPQELQCSRFDAETLWRISPVAYAKNVKTPTLIIQGEWDARTPVGQAEEFFTALAENGTETVLSRHPQSWHAMSRLGLPNLRIERIKETREWWQRH</sequence>
<dbReference type="InterPro" id="IPR001375">
    <property type="entry name" value="Peptidase_S9_cat"/>
</dbReference>
<dbReference type="STRING" id="1291743.LOSG293_040430"/>
<dbReference type="GO" id="GO:0006508">
    <property type="term" value="P:proteolysis"/>
    <property type="evidence" value="ECO:0007669"/>
    <property type="project" value="InterPro"/>
</dbReference>
<dbReference type="Gene3D" id="3.40.50.1820">
    <property type="entry name" value="alpha/beta hydrolase"/>
    <property type="match status" value="1"/>
</dbReference>
<dbReference type="OrthoDB" id="108903at2"/>
<keyword evidence="4" id="KW-1185">Reference proteome</keyword>
<evidence type="ECO:0000313" key="3">
    <source>
        <dbReference type="EMBL" id="GAK47297.1"/>
    </source>
</evidence>
<dbReference type="InterPro" id="IPR029058">
    <property type="entry name" value="AB_hydrolase_fold"/>
</dbReference>
<evidence type="ECO:0000259" key="2">
    <source>
        <dbReference type="Pfam" id="PF00326"/>
    </source>
</evidence>
<dbReference type="SUPFAM" id="SSF53474">
    <property type="entry name" value="alpha/beta-Hydrolases"/>
    <property type="match status" value="1"/>
</dbReference>
<dbReference type="Proteomes" id="UP000028700">
    <property type="component" value="Unassembled WGS sequence"/>
</dbReference>
<gene>
    <name evidence="3" type="ORF">LOSG293_040430</name>
</gene>
<keyword evidence="1" id="KW-0378">Hydrolase</keyword>
<evidence type="ECO:0000256" key="1">
    <source>
        <dbReference type="ARBA" id="ARBA00022801"/>
    </source>
</evidence>
<keyword evidence="3" id="KW-0031">Aminopeptidase</keyword>
<proteinExistence type="predicted"/>
<dbReference type="GO" id="GO:0004252">
    <property type="term" value="F:serine-type endopeptidase activity"/>
    <property type="evidence" value="ECO:0007669"/>
    <property type="project" value="TreeGrafter"/>
</dbReference>
<dbReference type="RefSeq" id="WP_034526399.1">
    <property type="nucleotide sequence ID" value="NZ_BBJM01000004.1"/>
</dbReference>
<dbReference type="PANTHER" id="PTHR42776:SF27">
    <property type="entry name" value="DIPEPTIDYL PEPTIDASE FAMILY MEMBER 6"/>
    <property type="match status" value="1"/>
</dbReference>
<dbReference type="EMBL" id="BBJM01000004">
    <property type="protein sequence ID" value="GAK47297.1"/>
    <property type="molecule type" value="Genomic_DNA"/>
</dbReference>